<dbReference type="EMBL" id="UINC01163166">
    <property type="protein sequence ID" value="SVD63323.1"/>
    <property type="molecule type" value="Genomic_DNA"/>
</dbReference>
<sequence length="139" mass="14714">MPIYAGVSTDTDELLAKQSESIVSDAEKYNNISTFESVLSGIGSGLIQIPKGIFSLGATLIDMGAGTNKAAQVEKYFDDLTTLDERARATTAGKITEMLVNIGVPGGVGFKIGQKLASQALRSKRAGTYFTMTDEKGKI</sequence>
<dbReference type="AlphaFoldDB" id="A0A382WX85"/>
<reference evidence="1" key="1">
    <citation type="submission" date="2018-05" db="EMBL/GenBank/DDBJ databases">
        <authorList>
            <person name="Lanie J.A."/>
            <person name="Ng W.-L."/>
            <person name="Kazmierczak K.M."/>
            <person name="Andrzejewski T.M."/>
            <person name="Davidsen T.M."/>
            <person name="Wayne K.J."/>
            <person name="Tettelin H."/>
            <person name="Glass J.I."/>
            <person name="Rusch D."/>
            <person name="Podicherti R."/>
            <person name="Tsui H.-C.T."/>
            <person name="Winkler M.E."/>
        </authorList>
    </citation>
    <scope>NUCLEOTIDE SEQUENCE</scope>
</reference>
<feature type="non-terminal residue" evidence="1">
    <location>
        <position position="139"/>
    </location>
</feature>
<gene>
    <name evidence="1" type="ORF">METZ01_LOCUS416177</name>
</gene>
<accession>A0A382WX85</accession>
<evidence type="ECO:0000313" key="1">
    <source>
        <dbReference type="EMBL" id="SVD63323.1"/>
    </source>
</evidence>
<name>A0A382WX85_9ZZZZ</name>
<protein>
    <submittedName>
        <fullName evidence="1">Uncharacterized protein</fullName>
    </submittedName>
</protein>
<organism evidence="1">
    <name type="scientific">marine metagenome</name>
    <dbReference type="NCBI Taxonomy" id="408172"/>
    <lineage>
        <taxon>unclassified sequences</taxon>
        <taxon>metagenomes</taxon>
        <taxon>ecological metagenomes</taxon>
    </lineage>
</organism>
<proteinExistence type="predicted"/>